<dbReference type="Pfam" id="PF17166">
    <property type="entry name" value="DUF5126"/>
    <property type="match status" value="1"/>
</dbReference>
<dbReference type="Gene3D" id="2.60.120.260">
    <property type="entry name" value="Galactose-binding domain-like"/>
    <property type="match status" value="1"/>
</dbReference>
<dbReference type="InterPro" id="IPR033431">
    <property type="entry name" value="DUF5126"/>
</dbReference>
<dbReference type="InterPro" id="IPR032164">
    <property type="entry name" value="DUF5000"/>
</dbReference>
<dbReference type="Proteomes" id="UP001357452">
    <property type="component" value="Unassembled WGS sequence"/>
</dbReference>
<evidence type="ECO:0000313" key="2">
    <source>
        <dbReference type="EMBL" id="MEE6186614.1"/>
    </source>
</evidence>
<sequence length="399" mass="44664">MMNRLHITYISMFCCLTLIWACSREKYIGPLEDGPAPGPVSVVSVRALPGAAVVKYKLPTDANLRYVKAVYEIRPGVKRESIASQYVDSILVDGFPAVKEYEIQLYSVSEGEKPSQPVSVKFTPLTPPLLEAFNTFEFSETFGGTTISFSNSGEASLAVTLLTTDSSGKLTEVETYYTKSAQGRYSLRGFPSVPRLFGAVIRDRWGNYSDTITETITPIFEEMIPKDQFRIVALPTDVAGGHANASWTLDKLWDGNYGSGSAPFHTRPGSGIPQWFTIDMGRLCYLSRYKFYHRYGTQYVYQLGAPRKWEVWGSATAPDPSGSWNGWIKLMDCESYKPSGEGPITAEDATFASEQGEDFVFPEQIPVRYLRFKINETWGYLDYIYIAELTFWGDADITP</sequence>
<dbReference type="PROSITE" id="PS50853">
    <property type="entry name" value="FN3"/>
    <property type="match status" value="1"/>
</dbReference>
<dbReference type="InterPro" id="IPR032527">
    <property type="entry name" value="DUF4959"/>
</dbReference>
<proteinExistence type="predicted"/>
<evidence type="ECO:0000313" key="3">
    <source>
        <dbReference type="Proteomes" id="UP001357452"/>
    </source>
</evidence>
<protein>
    <submittedName>
        <fullName evidence="2">DUF5000 domain-containing lipoprotein</fullName>
    </submittedName>
</protein>
<dbReference type="InterPro" id="IPR003961">
    <property type="entry name" value="FN3_dom"/>
</dbReference>
<dbReference type="SUPFAM" id="SSF49785">
    <property type="entry name" value="Galactose-binding domain-like"/>
    <property type="match status" value="1"/>
</dbReference>
<accession>A0ABU7RF45</accession>
<reference evidence="2 3" key="1">
    <citation type="submission" date="2024-01" db="EMBL/GenBank/DDBJ databases">
        <title>Niabella digestum sp. nov., isolated from waste digestion system.</title>
        <authorList>
            <person name="Zhang L."/>
        </authorList>
    </citation>
    <scope>NUCLEOTIDE SEQUENCE [LARGE SCALE GENOMIC DNA]</scope>
    <source>
        <strain evidence="2 3">A18</strain>
    </source>
</reference>
<keyword evidence="2" id="KW-0449">Lipoprotein</keyword>
<evidence type="ECO:0000259" key="1">
    <source>
        <dbReference type="PROSITE" id="PS50853"/>
    </source>
</evidence>
<dbReference type="Pfam" id="PF16391">
    <property type="entry name" value="DUF5000"/>
    <property type="match status" value="1"/>
</dbReference>
<dbReference type="EMBL" id="JAZGLY010000002">
    <property type="protein sequence ID" value="MEE6186614.1"/>
    <property type="molecule type" value="Genomic_DNA"/>
</dbReference>
<feature type="domain" description="Fibronectin type-III" evidence="1">
    <location>
        <begin position="36"/>
        <end position="129"/>
    </location>
</feature>
<organism evidence="2 3">
    <name type="scientific">Niabella digestorum</name>
    <dbReference type="NCBI Taxonomy" id="3117701"/>
    <lineage>
        <taxon>Bacteria</taxon>
        <taxon>Pseudomonadati</taxon>
        <taxon>Bacteroidota</taxon>
        <taxon>Chitinophagia</taxon>
        <taxon>Chitinophagales</taxon>
        <taxon>Chitinophagaceae</taxon>
        <taxon>Niabella</taxon>
    </lineage>
</organism>
<dbReference type="Pfam" id="PF16323">
    <property type="entry name" value="DUF4959"/>
    <property type="match status" value="1"/>
</dbReference>
<comment type="caution">
    <text evidence="2">The sequence shown here is derived from an EMBL/GenBank/DDBJ whole genome shotgun (WGS) entry which is preliminary data.</text>
</comment>
<name>A0ABU7RF45_9BACT</name>
<keyword evidence="3" id="KW-1185">Reference proteome</keyword>
<dbReference type="InterPro" id="IPR008979">
    <property type="entry name" value="Galactose-bd-like_sf"/>
</dbReference>
<gene>
    <name evidence="2" type="ORF">V2H41_04935</name>
</gene>
<dbReference type="RefSeq" id="WP_330974021.1">
    <property type="nucleotide sequence ID" value="NZ_JAZGLY010000002.1"/>
</dbReference>